<evidence type="ECO:0000256" key="7">
    <source>
        <dbReference type="ARBA" id="ARBA00022490"/>
    </source>
</evidence>
<dbReference type="InterPro" id="IPR050053">
    <property type="entry name" value="ATPase_alpha/beta_chains"/>
</dbReference>
<dbReference type="SMART" id="SM00382">
    <property type="entry name" value="AAA"/>
    <property type="match status" value="1"/>
</dbReference>
<dbReference type="Proteomes" id="UP000285523">
    <property type="component" value="Unassembled WGS sequence"/>
</dbReference>
<dbReference type="GO" id="GO:0009288">
    <property type="term" value="C:bacterial-type flagellum"/>
    <property type="evidence" value="ECO:0007669"/>
    <property type="project" value="InterPro"/>
</dbReference>
<keyword evidence="13" id="KW-1278">Translocase</keyword>
<evidence type="ECO:0000256" key="12">
    <source>
        <dbReference type="ARBA" id="ARBA00022927"/>
    </source>
</evidence>
<dbReference type="SUPFAM" id="SSF52540">
    <property type="entry name" value="P-loop containing nucleoside triphosphate hydrolases"/>
    <property type="match status" value="1"/>
</dbReference>
<dbReference type="AlphaFoldDB" id="A0A418V0R2"/>
<evidence type="ECO:0000256" key="6">
    <source>
        <dbReference type="ARBA" id="ARBA00022448"/>
    </source>
</evidence>
<evidence type="ECO:0000256" key="2">
    <source>
        <dbReference type="ARBA" id="ARBA00004496"/>
    </source>
</evidence>
<dbReference type="FunFam" id="3.40.50.12240:FF:000002">
    <property type="entry name" value="Flagellum-specific ATP synthase FliI"/>
    <property type="match status" value="1"/>
</dbReference>
<protein>
    <recommendedName>
        <fullName evidence="5">Flagellum-specific ATP synthase</fullName>
        <ecNumber evidence="4">7.1.2.2</ecNumber>
    </recommendedName>
</protein>
<organism evidence="19 20">
    <name type="scientific">Rhodopseudomonas palustris</name>
    <dbReference type="NCBI Taxonomy" id="1076"/>
    <lineage>
        <taxon>Bacteria</taxon>
        <taxon>Pseudomonadati</taxon>
        <taxon>Pseudomonadota</taxon>
        <taxon>Alphaproteobacteria</taxon>
        <taxon>Hyphomicrobiales</taxon>
        <taxon>Nitrobacteraceae</taxon>
        <taxon>Rhodopseudomonas</taxon>
    </lineage>
</organism>
<name>A0A418V0R2_RHOPL</name>
<keyword evidence="14" id="KW-0406">Ion transport</keyword>
<dbReference type="PANTHER" id="PTHR15184:SF9">
    <property type="entry name" value="SPI-1 TYPE 3 SECRETION SYSTEM ATPASE"/>
    <property type="match status" value="1"/>
</dbReference>
<evidence type="ECO:0000256" key="14">
    <source>
        <dbReference type="ARBA" id="ARBA00023065"/>
    </source>
</evidence>
<dbReference type="Pfam" id="PF18269">
    <property type="entry name" value="T3SS_ATPase_C"/>
    <property type="match status" value="1"/>
</dbReference>
<dbReference type="GO" id="GO:0005737">
    <property type="term" value="C:cytoplasm"/>
    <property type="evidence" value="ECO:0007669"/>
    <property type="project" value="UniProtKB-SubCell"/>
</dbReference>
<dbReference type="InterPro" id="IPR040627">
    <property type="entry name" value="T3SS_ATPase_C"/>
</dbReference>
<keyword evidence="9" id="KW-0375">Hydrogen ion transport</keyword>
<evidence type="ECO:0000256" key="11">
    <source>
        <dbReference type="ARBA" id="ARBA00022840"/>
    </source>
</evidence>
<evidence type="ECO:0000313" key="19">
    <source>
        <dbReference type="EMBL" id="RJF69427.1"/>
    </source>
</evidence>
<evidence type="ECO:0000256" key="3">
    <source>
        <dbReference type="ARBA" id="ARBA00008936"/>
    </source>
</evidence>
<keyword evidence="8" id="KW-0547">Nucleotide-binding</keyword>
<keyword evidence="10" id="KW-1005">Bacterial flagellum biogenesis</keyword>
<evidence type="ECO:0000313" key="20">
    <source>
        <dbReference type="Proteomes" id="UP000285523"/>
    </source>
</evidence>
<dbReference type="GO" id="GO:0008564">
    <property type="term" value="F:protein-exporting ATPase activity"/>
    <property type="evidence" value="ECO:0007669"/>
    <property type="project" value="UniProtKB-EC"/>
</dbReference>
<evidence type="ECO:0000259" key="18">
    <source>
        <dbReference type="SMART" id="SM00382"/>
    </source>
</evidence>
<keyword evidence="15" id="KW-1006">Bacterial flagellum protein export</keyword>
<dbReference type="RefSeq" id="WP_119858494.1">
    <property type="nucleotide sequence ID" value="NZ_QYYD01000024.1"/>
</dbReference>
<evidence type="ECO:0000256" key="4">
    <source>
        <dbReference type="ARBA" id="ARBA00012473"/>
    </source>
</evidence>
<comment type="similarity">
    <text evidence="3">Belongs to the ATPase alpha/beta chains family.</text>
</comment>
<evidence type="ECO:0000256" key="1">
    <source>
        <dbReference type="ARBA" id="ARBA00003290"/>
    </source>
</evidence>
<keyword evidence="11" id="KW-0067">ATP-binding</keyword>
<keyword evidence="16" id="KW-0066">ATP synthesis</keyword>
<evidence type="ECO:0000256" key="5">
    <source>
        <dbReference type="ARBA" id="ARBA00020580"/>
    </source>
</evidence>
<dbReference type="Gene3D" id="3.40.50.12240">
    <property type="match status" value="1"/>
</dbReference>
<dbReference type="InterPro" id="IPR020003">
    <property type="entry name" value="ATPase_a/bsu_AS"/>
</dbReference>
<evidence type="ECO:0000256" key="9">
    <source>
        <dbReference type="ARBA" id="ARBA00022781"/>
    </source>
</evidence>
<dbReference type="PROSITE" id="PS00152">
    <property type="entry name" value="ATPASE_ALPHA_BETA"/>
    <property type="match status" value="1"/>
</dbReference>
<dbReference type="GO" id="GO:0016887">
    <property type="term" value="F:ATP hydrolysis activity"/>
    <property type="evidence" value="ECO:0007669"/>
    <property type="project" value="InterPro"/>
</dbReference>
<evidence type="ECO:0000256" key="13">
    <source>
        <dbReference type="ARBA" id="ARBA00022967"/>
    </source>
</evidence>
<keyword evidence="19" id="KW-0969">Cilium</keyword>
<comment type="catalytic activity">
    <reaction evidence="17">
        <text>ATP + H2O + cellular proteinSide 1 = ADP + phosphate + cellular proteinSide 2.</text>
        <dbReference type="EC" id="7.4.2.8"/>
    </reaction>
</comment>
<dbReference type="GO" id="GO:0030254">
    <property type="term" value="P:protein secretion by the type III secretion system"/>
    <property type="evidence" value="ECO:0007669"/>
    <property type="project" value="InterPro"/>
</dbReference>
<dbReference type="GO" id="GO:0044781">
    <property type="term" value="P:bacterial-type flagellum organization"/>
    <property type="evidence" value="ECO:0007669"/>
    <property type="project" value="UniProtKB-KW"/>
</dbReference>
<reference evidence="19 20" key="1">
    <citation type="submission" date="2018-09" db="EMBL/GenBank/DDBJ databases">
        <title>Draft genome sequence of Rhodopseudomonas palustris 2.1.18.</title>
        <authorList>
            <person name="Robertson S.L."/>
            <person name="Meyer T.E."/>
            <person name="Kyndt J.A."/>
        </authorList>
    </citation>
    <scope>NUCLEOTIDE SEQUENCE [LARGE SCALE GENOMIC DNA]</scope>
    <source>
        <strain evidence="19 20">2.1.18</strain>
    </source>
</reference>
<dbReference type="GO" id="GO:0046933">
    <property type="term" value="F:proton-transporting ATP synthase activity, rotational mechanism"/>
    <property type="evidence" value="ECO:0007669"/>
    <property type="project" value="TreeGrafter"/>
</dbReference>
<dbReference type="InterPro" id="IPR027417">
    <property type="entry name" value="P-loop_NTPase"/>
</dbReference>
<dbReference type="InterPro" id="IPR003593">
    <property type="entry name" value="AAA+_ATPase"/>
</dbReference>
<evidence type="ECO:0000256" key="17">
    <source>
        <dbReference type="ARBA" id="ARBA00034006"/>
    </source>
</evidence>
<dbReference type="EMBL" id="QYYD01000024">
    <property type="protein sequence ID" value="RJF69427.1"/>
    <property type="molecule type" value="Genomic_DNA"/>
</dbReference>
<sequence length="441" mass="47308">MKALAEQISDLDGVNIYGRVVGVRGLMVEIAGPIHAMSVGARIVVETGGSRTIPCEVIGFTGNNAMVMPFAGLEGVRRGCRAVIANSAAQVRPCEAWLGRVVNALGEPIDGKGPLPQGPSPMAFRNSPPPAHSRKRVGVPLDLGVRALNTFLTCCRGQRMGIFAGSGVGKSVLLSMLARNVDAAVSVIGLIGERGREVQEFLQDDLGEEGLARSVVVIATSDEPALMRRQAAYLTLSIAEYFRDEDKDVLCLMDSVTRFAMAQREIGLSAGEPPTAKGYTPTVFTELPKLLERAGPGLGEGTISGIFTVLVDGDDHNEPVADAVRGILDGHIVMQRSIAERGRYPAINVLKSVSRTMPRSCDPAYLPVIKRARQVMATYADMEELIRLGAYRPGSSAEVDEAVRLHEPLEAFLSQRKDEATSLSSGYAQLDQILKSVETER</sequence>
<keyword evidence="7" id="KW-0963">Cytoplasm</keyword>
<keyword evidence="19" id="KW-0966">Cell projection</keyword>
<dbReference type="PANTHER" id="PTHR15184">
    <property type="entry name" value="ATP SYNTHASE"/>
    <property type="match status" value="1"/>
</dbReference>
<dbReference type="InterPro" id="IPR022426">
    <property type="entry name" value="FliI_clade3"/>
</dbReference>
<comment type="caution">
    <text evidence="19">The sequence shown here is derived from an EMBL/GenBank/DDBJ whole genome shotgun (WGS) entry which is preliminary data.</text>
</comment>
<dbReference type="CDD" id="cd18117">
    <property type="entry name" value="ATP-synt_flagellum-secretory_path_III_N"/>
    <property type="match status" value="1"/>
</dbReference>
<dbReference type="CDD" id="cd01136">
    <property type="entry name" value="ATPase_flagellum-secretory_path_III"/>
    <property type="match status" value="1"/>
</dbReference>
<dbReference type="NCBIfam" id="TIGR01026">
    <property type="entry name" value="fliI_yscN"/>
    <property type="match status" value="1"/>
</dbReference>
<dbReference type="EC" id="7.1.2.2" evidence="4"/>
<feature type="domain" description="AAA+ ATPase" evidence="18">
    <location>
        <begin position="156"/>
        <end position="339"/>
    </location>
</feature>
<proteinExistence type="inferred from homology"/>
<accession>A0A418V0R2</accession>
<dbReference type="Pfam" id="PF00006">
    <property type="entry name" value="ATP-synt_ab"/>
    <property type="match status" value="1"/>
</dbReference>
<keyword evidence="19" id="KW-0282">Flagellum</keyword>
<keyword evidence="12" id="KW-0653">Protein transport</keyword>
<dbReference type="OrthoDB" id="9801639at2"/>
<gene>
    <name evidence="19" type="primary">fliI</name>
    <name evidence="19" type="ORF">D4Q52_20835</name>
</gene>
<dbReference type="NCBIfam" id="TIGR03498">
    <property type="entry name" value="FliI_clade3"/>
    <property type="match status" value="1"/>
</dbReference>
<keyword evidence="6" id="KW-0813">Transport</keyword>
<evidence type="ECO:0000256" key="10">
    <source>
        <dbReference type="ARBA" id="ARBA00022795"/>
    </source>
</evidence>
<comment type="subcellular location">
    <subcellularLocation>
        <location evidence="2">Cytoplasm</location>
    </subcellularLocation>
</comment>
<evidence type="ECO:0000256" key="16">
    <source>
        <dbReference type="ARBA" id="ARBA00023310"/>
    </source>
</evidence>
<dbReference type="InterPro" id="IPR005714">
    <property type="entry name" value="ATPase_T3SS_FliI/YscN"/>
</dbReference>
<dbReference type="GO" id="GO:0005524">
    <property type="term" value="F:ATP binding"/>
    <property type="evidence" value="ECO:0007669"/>
    <property type="project" value="UniProtKB-KW"/>
</dbReference>
<comment type="function">
    <text evidence="1">Probable catalytic subunit of a protein translocase for flagellum-specific export, or a proton translocase involved in local circuits at the flagellum.</text>
</comment>
<dbReference type="InterPro" id="IPR000194">
    <property type="entry name" value="ATPase_F1/V1/A1_a/bsu_nucl-bd"/>
</dbReference>
<evidence type="ECO:0000256" key="15">
    <source>
        <dbReference type="ARBA" id="ARBA00023225"/>
    </source>
</evidence>
<dbReference type="CDD" id="cd18114">
    <property type="entry name" value="ATP-synt_flagellum-secretory_path_III_C"/>
    <property type="match status" value="1"/>
</dbReference>
<evidence type="ECO:0000256" key="8">
    <source>
        <dbReference type="ARBA" id="ARBA00022741"/>
    </source>
</evidence>
<dbReference type="GO" id="GO:0030257">
    <property type="term" value="C:type III protein secretion system complex"/>
    <property type="evidence" value="ECO:0007669"/>
    <property type="project" value="InterPro"/>
</dbReference>